<dbReference type="PANTHER" id="PTHR28646:SF1">
    <property type="entry name" value="TRANSMEMBRANE PROTEIN 201"/>
    <property type="match status" value="1"/>
</dbReference>
<comment type="similarity">
    <text evidence="2">Belongs to the TMEM201 family.</text>
</comment>
<keyword evidence="4 8" id="KW-1133">Transmembrane helix</keyword>
<proteinExistence type="inferred from homology"/>
<evidence type="ECO:0000259" key="9">
    <source>
        <dbReference type="Pfam" id="PF09779"/>
    </source>
</evidence>
<keyword evidence="3 8" id="KW-0812">Transmembrane</keyword>
<comment type="subcellular location">
    <subcellularLocation>
        <location evidence="1">Nucleus inner membrane</location>
        <topology evidence="1">Multi-pass membrane protein</topology>
    </subcellularLocation>
</comment>
<dbReference type="InParanoid" id="A0A0D2X0Q2"/>
<evidence type="ECO:0000256" key="4">
    <source>
        <dbReference type="ARBA" id="ARBA00022989"/>
    </source>
</evidence>
<dbReference type="RefSeq" id="XP_004365789.1">
    <property type="nucleotide sequence ID" value="XM_004365732.2"/>
</dbReference>
<sequence length="612" mass="67132">MWRSIWGGLVAKHRPSQTVASVECWFCRFRCQVAVDAVNSWTCTSCLQYNGFDEDGDYNQPIPGQADESLNPRFHVASLALSAQTPTWRFGQQPANLQQSHPVLCTSCSRNQEIKMAQLASFEPQNENAFDEEVDAYRLRLERIFSLCGRCTAAVQSELVRQREAETLQRVEELINRTHQRPIPKSIRPHIEIGLVACTQVAASILDWLLVLVTLGALLEDDFELGLQSDLHYSWFGQTIAVAVSGSLYKLAPALVDTLFTTNQGQHAMQFPAVAIETALTSYLPYMSLLQLFAVLLICRAKKKRLQRLHLWSLLIRSCLTLIFLSIVGFVSNSKHSSMAIALLFGLSVTNGLVFSFVSIVHSLSSVTTVPLVVSTSLPASRSYSPAPSEYGHHCAHEDEREHLALDALSLHDAGKARDRSTPKPLHGLGRTSSGSAPSPSVSLPPSPAVSSLADLDSSPRLKPRLSNLILPASIVLPDRPSPLRPPVSLWAKRDLEMMQIDSPSIHEASTTTQMNIEPLVPASLPNLAEEFEELDRLRSPSPVQESPNLQLALVDRASQVLLHLTRLIPFSPFLVAGIASVVLNIAFGMVVVSVWRGTSSPEAPVVPTTAS</sequence>
<accession>A0A0D2X0Q2</accession>
<gene>
    <name evidence="10" type="ORF">CAOG_000918</name>
</gene>
<evidence type="ECO:0000313" key="10">
    <source>
        <dbReference type="EMBL" id="KJE89454.1"/>
    </source>
</evidence>
<feature type="region of interest" description="Disordered" evidence="7">
    <location>
        <begin position="416"/>
        <end position="458"/>
    </location>
</feature>
<dbReference type="InterPro" id="IPR018617">
    <property type="entry name" value="Ima1_N"/>
</dbReference>
<dbReference type="GO" id="GO:0005637">
    <property type="term" value="C:nuclear inner membrane"/>
    <property type="evidence" value="ECO:0007669"/>
    <property type="project" value="UniProtKB-SubCell"/>
</dbReference>
<protein>
    <recommendedName>
        <fullName evidence="9">Ima1 N-terminal domain-containing protein</fullName>
    </recommendedName>
</protein>
<dbReference type="GO" id="GO:0030473">
    <property type="term" value="P:nuclear migration along microtubule"/>
    <property type="evidence" value="ECO:0007669"/>
    <property type="project" value="TreeGrafter"/>
</dbReference>
<evidence type="ECO:0000256" key="2">
    <source>
        <dbReference type="ARBA" id="ARBA00007600"/>
    </source>
</evidence>
<keyword evidence="6" id="KW-0539">Nucleus</keyword>
<dbReference type="InterPro" id="IPR040041">
    <property type="entry name" value="TMEM201"/>
</dbReference>
<feature type="transmembrane region" description="Helical" evidence="8">
    <location>
        <begin position="574"/>
        <end position="596"/>
    </location>
</feature>
<dbReference type="OrthoDB" id="10020193at2759"/>
<feature type="transmembrane region" description="Helical" evidence="8">
    <location>
        <begin position="338"/>
        <end position="361"/>
    </location>
</feature>
<evidence type="ECO:0000256" key="8">
    <source>
        <dbReference type="SAM" id="Phobius"/>
    </source>
</evidence>
<evidence type="ECO:0000256" key="1">
    <source>
        <dbReference type="ARBA" id="ARBA00004473"/>
    </source>
</evidence>
<organism evidence="10 11">
    <name type="scientific">Capsaspora owczarzaki (strain ATCC 30864)</name>
    <dbReference type="NCBI Taxonomy" id="595528"/>
    <lineage>
        <taxon>Eukaryota</taxon>
        <taxon>Filasterea</taxon>
        <taxon>Capsaspora</taxon>
    </lineage>
</organism>
<feature type="domain" description="Ima1 N-terminal" evidence="9">
    <location>
        <begin position="22"/>
        <end position="155"/>
    </location>
</feature>
<evidence type="ECO:0000313" key="11">
    <source>
        <dbReference type="Proteomes" id="UP000008743"/>
    </source>
</evidence>
<name>A0A0D2X0Q2_CAPO3</name>
<keyword evidence="11" id="KW-1185">Reference proteome</keyword>
<dbReference type="PANTHER" id="PTHR28646">
    <property type="entry name" value="TRANSMEMBRANE PROTEIN 201"/>
    <property type="match status" value="1"/>
</dbReference>
<evidence type="ECO:0000256" key="5">
    <source>
        <dbReference type="ARBA" id="ARBA00023136"/>
    </source>
</evidence>
<feature type="transmembrane region" description="Helical" evidence="8">
    <location>
        <begin position="311"/>
        <end position="332"/>
    </location>
</feature>
<reference evidence="11" key="1">
    <citation type="submission" date="2011-02" db="EMBL/GenBank/DDBJ databases">
        <title>The Genome Sequence of Capsaspora owczarzaki ATCC 30864.</title>
        <authorList>
            <person name="Russ C."/>
            <person name="Cuomo C."/>
            <person name="Burger G."/>
            <person name="Gray M.W."/>
            <person name="Holland P.W.H."/>
            <person name="King N."/>
            <person name="Lang F.B.F."/>
            <person name="Roger A.J."/>
            <person name="Ruiz-Trillo I."/>
            <person name="Young S.K."/>
            <person name="Zeng Q."/>
            <person name="Gargeya S."/>
            <person name="Alvarado L."/>
            <person name="Berlin A."/>
            <person name="Chapman S.B."/>
            <person name="Chen Z."/>
            <person name="Freedman E."/>
            <person name="Gellesch M."/>
            <person name="Goldberg J."/>
            <person name="Griggs A."/>
            <person name="Gujja S."/>
            <person name="Heilman E."/>
            <person name="Heiman D."/>
            <person name="Howarth C."/>
            <person name="Mehta T."/>
            <person name="Neiman D."/>
            <person name="Pearson M."/>
            <person name="Roberts A."/>
            <person name="Saif S."/>
            <person name="Shea T."/>
            <person name="Shenoy N."/>
            <person name="Sisk P."/>
            <person name="Stolte C."/>
            <person name="Sykes S."/>
            <person name="White J."/>
            <person name="Yandava C."/>
            <person name="Haas B."/>
            <person name="Nusbaum C."/>
            <person name="Birren B."/>
        </authorList>
    </citation>
    <scope>NUCLEOTIDE SEQUENCE</scope>
    <source>
        <strain evidence="11">ATCC 30864</strain>
    </source>
</reference>
<dbReference type="AlphaFoldDB" id="A0A0D2X0Q2"/>
<dbReference type="Pfam" id="PF09779">
    <property type="entry name" value="Ima1_N"/>
    <property type="match status" value="1"/>
</dbReference>
<dbReference type="eggNOG" id="KOG4623">
    <property type="taxonomic scope" value="Eukaryota"/>
</dbReference>
<evidence type="ECO:0000256" key="6">
    <source>
        <dbReference type="ARBA" id="ARBA00023242"/>
    </source>
</evidence>
<dbReference type="Proteomes" id="UP000008743">
    <property type="component" value="Unassembled WGS sequence"/>
</dbReference>
<dbReference type="EMBL" id="KE346360">
    <property type="protein sequence ID" value="KJE89454.1"/>
    <property type="molecule type" value="Genomic_DNA"/>
</dbReference>
<feature type="compositionally biased region" description="Low complexity" evidence="7">
    <location>
        <begin position="433"/>
        <end position="442"/>
    </location>
</feature>
<dbReference type="GO" id="GO:0051015">
    <property type="term" value="F:actin filament binding"/>
    <property type="evidence" value="ECO:0007669"/>
    <property type="project" value="TreeGrafter"/>
</dbReference>
<evidence type="ECO:0000256" key="7">
    <source>
        <dbReference type="SAM" id="MobiDB-lite"/>
    </source>
</evidence>
<evidence type="ECO:0000256" key="3">
    <source>
        <dbReference type="ARBA" id="ARBA00022692"/>
    </source>
</evidence>
<feature type="transmembrane region" description="Helical" evidence="8">
    <location>
        <begin position="283"/>
        <end position="299"/>
    </location>
</feature>
<keyword evidence="5 8" id="KW-0472">Membrane</keyword>